<keyword evidence="3" id="KW-1185">Reference proteome</keyword>
<protein>
    <submittedName>
        <fullName evidence="2">Uncharacterized protein</fullName>
    </submittedName>
</protein>
<evidence type="ECO:0000313" key="2">
    <source>
        <dbReference type="EMBL" id="KAG2430921.1"/>
    </source>
</evidence>
<reference evidence="2" key="1">
    <citation type="journal article" date="2020" name="bioRxiv">
        <title>Comparative genomics of Chlamydomonas.</title>
        <authorList>
            <person name="Craig R.J."/>
            <person name="Hasan A.R."/>
            <person name="Ness R.W."/>
            <person name="Keightley P.D."/>
        </authorList>
    </citation>
    <scope>NUCLEOTIDE SEQUENCE</scope>
    <source>
        <strain evidence="2">SAG 7.73</strain>
    </source>
</reference>
<evidence type="ECO:0000256" key="1">
    <source>
        <dbReference type="SAM" id="Phobius"/>
    </source>
</evidence>
<dbReference type="EMBL" id="JAEHOC010000026">
    <property type="protein sequence ID" value="KAG2430921.1"/>
    <property type="molecule type" value="Genomic_DNA"/>
</dbReference>
<sequence>MHDENAMRAAAAFIGANGIWAFAHPKSFDAVSFRKDAGRNAGSTRWLGYFMTSAAATIAVASTTSDKPTKKNVLRVLAGMGAASVATNALGIALKTDRTDSALGTALVTGGLGAWALARALKKD</sequence>
<keyword evidence="1" id="KW-0472">Membrane</keyword>
<gene>
    <name evidence="2" type="ORF">HXX76_009893</name>
</gene>
<feature type="transmembrane region" description="Helical" evidence="1">
    <location>
        <begin position="102"/>
        <end position="121"/>
    </location>
</feature>
<proteinExistence type="predicted"/>
<name>A0A835SSA2_CHLIN</name>
<organism evidence="2 3">
    <name type="scientific">Chlamydomonas incerta</name>
    <dbReference type="NCBI Taxonomy" id="51695"/>
    <lineage>
        <taxon>Eukaryota</taxon>
        <taxon>Viridiplantae</taxon>
        <taxon>Chlorophyta</taxon>
        <taxon>core chlorophytes</taxon>
        <taxon>Chlorophyceae</taxon>
        <taxon>CS clade</taxon>
        <taxon>Chlamydomonadales</taxon>
        <taxon>Chlamydomonadaceae</taxon>
        <taxon>Chlamydomonas</taxon>
    </lineage>
</organism>
<accession>A0A835SSA2</accession>
<keyword evidence="1" id="KW-1133">Transmembrane helix</keyword>
<comment type="caution">
    <text evidence="2">The sequence shown here is derived from an EMBL/GenBank/DDBJ whole genome shotgun (WGS) entry which is preliminary data.</text>
</comment>
<dbReference type="AlphaFoldDB" id="A0A835SSA2"/>
<keyword evidence="1" id="KW-0812">Transmembrane</keyword>
<dbReference type="Proteomes" id="UP000650467">
    <property type="component" value="Unassembled WGS sequence"/>
</dbReference>
<evidence type="ECO:0000313" key="3">
    <source>
        <dbReference type="Proteomes" id="UP000650467"/>
    </source>
</evidence>
<feature type="transmembrane region" description="Helical" evidence="1">
    <location>
        <begin position="76"/>
        <end position="96"/>
    </location>
</feature>